<organism evidence="1 3">
    <name type="scientific">Sphagnum jensenii</name>
    <dbReference type="NCBI Taxonomy" id="128206"/>
    <lineage>
        <taxon>Eukaryota</taxon>
        <taxon>Viridiplantae</taxon>
        <taxon>Streptophyta</taxon>
        <taxon>Embryophyta</taxon>
        <taxon>Bryophyta</taxon>
        <taxon>Sphagnophytina</taxon>
        <taxon>Sphagnopsida</taxon>
        <taxon>Sphagnales</taxon>
        <taxon>Sphagnaceae</taxon>
        <taxon>Sphagnum</taxon>
    </lineage>
</organism>
<proteinExistence type="predicted"/>
<comment type="caution">
    <text evidence="1">The sequence shown here is derived from an EMBL/GenBank/DDBJ whole genome shotgun (WGS) entry which is preliminary data.</text>
</comment>
<dbReference type="Proteomes" id="UP001497444">
    <property type="component" value="Unassembled WGS sequence"/>
</dbReference>
<gene>
    <name evidence="1" type="ORF">CSSPJE1EN1_LOCUS26456</name>
    <name evidence="2" type="ORF">CSSPJE1EN1_LOCUS29443</name>
</gene>
<keyword evidence="3" id="KW-1185">Reference proteome</keyword>
<name>A0ABP0V9J4_9BRYO</name>
<protein>
    <submittedName>
        <fullName evidence="1">Uncharacterized protein</fullName>
    </submittedName>
</protein>
<evidence type="ECO:0000313" key="3">
    <source>
        <dbReference type="Proteomes" id="UP001497444"/>
    </source>
</evidence>
<dbReference type="EMBL" id="CAXAQS010000975">
    <property type="protein sequence ID" value="CAK9254065.1"/>
    <property type="molecule type" value="Genomic_DNA"/>
</dbReference>
<reference evidence="1" key="1">
    <citation type="submission" date="2024-02" db="EMBL/GenBank/DDBJ databases">
        <authorList>
            <consortium name="ELIXIR-Norway"/>
            <consortium name="Elixir Norway"/>
        </authorList>
    </citation>
    <scope>NUCLEOTIDE SEQUENCE</scope>
</reference>
<evidence type="ECO:0000313" key="1">
    <source>
        <dbReference type="EMBL" id="CAK9251078.1"/>
    </source>
</evidence>
<evidence type="ECO:0000313" key="2">
    <source>
        <dbReference type="EMBL" id="CAK9254065.1"/>
    </source>
</evidence>
<accession>A0ABP0V9J4</accession>
<sequence length="209" mass="21184">MSIASDCSDSSNATLINMTDLNMTAIEHVAALTNDNSNSKNNDLINVQRRAAEISNQLALVTSADGQVIAVPISQLVGKGNVNLKTSGTVLTVPVGSSASNIKSKTPIITPLKVLPLIASTTASSSVTVPTISHSKNVQTVLAPASMSFATAKAITSATAGGVTIIPTSVSSFSSLTSTETAPQFTATSTATITALPLETKPSIVSNGN</sequence>
<dbReference type="EMBL" id="CAXAQS010000314">
    <property type="protein sequence ID" value="CAK9251078.1"/>
    <property type="molecule type" value="Genomic_DNA"/>
</dbReference>